<evidence type="ECO:0000313" key="6">
    <source>
        <dbReference type="Proteomes" id="UP001219901"/>
    </source>
</evidence>
<feature type="compositionally biased region" description="Basic and acidic residues" evidence="2">
    <location>
        <begin position="12"/>
        <end position="28"/>
    </location>
</feature>
<proteinExistence type="inferred from homology"/>
<gene>
    <name evidence="4" type="ORF">GKO46_06250</name>
    <name evidence="5" type="ORF">GKO48_00250</name>
</gene>
<dbReference type="Proteomes" id="UP001219901">
    <property type="component" value="Chromosome"/>
</dbReference>
<dbReference type="GO" id="GO:0016787">
    <property type="term" value="F:hydrolase activity"/>
    <property type="evidence" value="ECO:0007669"/>
    <property type="project" value="InterPro"/>
</dbReference>
<dbReference type="Pfam" id="PF04909">
    <property type="entry name" value="Amidohydro_2"/>
    <property type="match status" value="1"/>
</dbReference>
<evidence type="ECO:0000259" key="3">
    <source>
        <dbReference type="Pfam" id="PF04909"/>
    </source>
</evidence>
<dbReference type="AlphaFoldDB" id="A0AAJ6CQA1"/>
<dbReference type="EMBL" id="WMBE01000002">
    <property type="protein sequence ID" value="MDG0866677.1"/>
    <property type="molecule type" value="Genomic_DNA"/>
</dbReference>
<dbReference type="Gene3D" id="3.20.20.140">
    <property type="entry name" value="Metal-dependent hydrolases"/>
    <property type="match status" value="1"/>
</dbReference>
<sequence>MNIIDAHPHIYADPSEQDKYPTIDDPWHPGEPSTAEDLKSKMDEFGVSRAVFIQTSTYYGHNNRYVMDSTRKYSEWATGVATLSPDDPEHLDVLEDAVNNYSVRGLRGTSDQNGEINSANVRRLWRKARDLDVVVNCMVMDDLERVYEIELMARQHDDLNIVIDHCFMLNTVRKTEETLLALERLAKLPNVHAKLTSGTHGSSRIYPHEDMHPPLKRVIEAFTPDRCVWGSNFPNALWSKGTSYAQNLSLFTDELGLSQSDQEAILGKTAERLWFS</sequence>
<dbReference type="PANTHER" id="PTHR43569:SF2">
    <property type="entry name" value="AMIDOHYDROLASE-RELATED DOMAIN-CONTAINING PROTEIN"/>
    <property type="match status" value="1"/>
</dbReference>
<evidence type="ECO:0000313" key="4">
    <source>
        <dbReference type="EMBL" id="MDG0866677.1"/>
    </source>
</evidence>
<organism evidence="5 6">
    <name type="scientific">Candidatus Lucifugimonas marina</name>
    <dbReference type="NCBI Taxonomy" id="3038979"/>
    <lineage>
        <taxon>Bacteria</taxon>
        <taxon>Bacillati</taxon>
        <taxon>Chloroflexota</taxon>
        <taxon>Dehalococcoidia</taxon>
        <taxon>SAR202 cluster</taxon>
        <taxon>Candidatus Lucifugimonadales</taxon>
        <taxon>Candidatus Lucifugimonadaceae</taxon>
        <taxon>Candidatus Lucifugimonas</taxon>
    </lineage>
</organism>
<accession>A0AAJ6CQA1</accession>
<evidence type="ECO:0000256" key="2">
    <source>
        <dbReference type="SAM" id="MobiDB-lite"/>
    </source>
</evidence>
<name>A0AAJ6CQA1_9CHLR</name>
<protein>
    <submittedName>
        <fullName evidence="5">Amidohydrolase family protein</fullName>
    </submittedName>
</protein>
<feature type="region of interest" description="Disordered" evidence="2">
    <location>
        <begin position="12"/>
        <end position="34"/>
    </location>
</feature>
<dbReference type="EMBL" id="CP046147">
    <property type="protein sequence ID" value="WFG38106.1"/>
    <property type="molecule type" value="Genomic_DNA"/>
</dbReference>
<dbReference type="RefSeq" id="WP_342824304.1">
    <property type="nucleotide sequence ID" value="NZ_CP046146.1"/>
</dbReference>
<evidence type="ECO:0000256" key="1">
    <source>
        <dbReference type="ARBA" id="ARBA00038310"/>
    </source>
</evidence>
<feature type="domain" description="Amidohydrolase-related" evidence="3">
    <location>
        <begin position="4"/>
        <end position="274"/>
    </location>
</feature>
<reference evidence="5" key="2">
    <citation type="journal article" date="2023" name="Nat. Commun.">
        <title>Cultivation of marine bacteria of the SAR202 clade.</title>
        <authorList>
            <person name="Lim Y."/>
            <person name="Seo J.H."/>
            <person name="Giovannoni S.J."/>
            <person name="Kang I."/>
            <person name="Cho J.C."/>
        </authorList>
    </citation>
    <scope>NUCLEOTIDE SEQUENCE</scope>
    <source>
        <strain evidence="5">JH1073</strain>
    </source>
</reference>
<dbReference type="InterPro" id="IPR006680">
    <property type="entry name" value="Amidohydro-rel"/>
</dbReference>
<evidence type="ECO:0000313" key="5">
    <source>
        <dbReference type="EMBL" id="WFG38106.1"/>
    </source>
</evidence>
<reference evidence="6" key="3">
    <citation type="submission" date="2023-06" db="EMBL/GenBank/DDBJ databases">
        <title>Pangenomics reveal diversification of enzyme families and niche specialization in globally abundant SAR202 bacteria.</title>
        <authorList>
            <person name="Saw J.H.W."/>
        </authorList>
    </citation>
    <scope>NUCLEOTIDE SEQUENCE [LARGE SCALE GENOMIC DNA]</scope>
    <source>
        <strain evidence="6">JH1073</strain>
    </source>
</reference>
<dbReference type="SUPFAM" id="SSF51556">
    <property type="entry name" value="Metallo-dependent hydrolases"/>
    <property type="match status" value="1"/>
</dbReference>
<evidence type="ECO:0000313" key="7">
    <source>
        <dbReference type="Proteomes" id="UP001321249"/>
    </source>
</evidence>
<reference evidence="6 7" key="1">
    <citation type="submission" date="2019-11" db="EMBL/GenBank/DDBJ databases">
        <authorList>
            <person name="Cho J.-C."/>
        </authorList>
    </citation>
    <scope>NUCLEOTIDE SEQUENCE [LARGE SCALE GENOMIC DNA]</scope>
    <source>
        <strain evidence="5 6">JH1073</strain>
        <strain evidence="4 7">JH702</strain>
    </source>
</reference>
<dbReference type="InterPro" id="IPR052350">
    <property type="entry name" value="Metallo-dep_Lactonases"/>
</dbReference>
<dbReference type="PANTHER" id="PTHR43569">
    <property type="entry name" value="AMIDOHYDROLASE"/>
    <property type="match status" value="1"/>
</dbReference>
<keyword evidence="6" id="KW-1185">Reference proteome</keyword>
<dbReference type="InterPro" id="IPR032466">
    <property type="entry name" value="Metal_Hydrolase"/>
</dbReference>
<comment type="similarity">
    <text evidence="1">Belongs to the metallo-dependent hydrolases superfamily.</text>
</comment>
<dbReference type="Proteomes" id="UP001321249">
    <property type="component" value="Unassembled WGS sequence"/>
</dbReference>